<feature type="domain" description="HMG box" evidence="6">
    <location>
        <begin position="98"/>
        <end position="166"/>
    </location>
</feature>
<protein>
    <submittedName>
        <fullName evidence="7">Hmg box transcriptional protein</fullName>
    </submittedName>
</protein>
<dbReference type="GO" id="GO:0000978">
    <property type="term" value="F:RNA polymerase II cis-regulatory region sequence-specific DNA binding"/>
    <property type="evidence" value="ECO:0007669"/>
    <property type="project" value="TreeGrafter"/>
</dbReference>
<feature type="region of interest" description="Disordered" evidence="5">
    <location>
        <begin position="534"/>
        <end position="555"/>
    </location>
</feature>
<comment type="caution">
    <text evidence="7">The sequence shown here is derived from an EMBL/GenBank/DDBJ whole genome shotgun (WGS) entry which is preliminary data.</text>
</comment>
<dbReference type="PANTHER" id="PTHR10270:SF320">
    <property type="entry name" value="BOX TRANSCRIPTIONAL REGULATOR, PUTATIVE (AFU_ORTHOLOGUE AFUA_4G10820)-RELATED"/>
    <property type="match status" value="1"/>
</dbReference>
<accession>A0A8H6JY89</accession>
<reference evidence="7 8" key="1">
    <citation type="journal article" date="2020" name="Phytopathology">
        <title>Genome Sequence Resources of Colletotrichum truncatum, C. plurivorum, C. musicola, and C. sojae: Four Species Pathogenic to Soybean (Glycine max).</title>
        <authorList>
            <person name="Rogerio F."/>
            <person name="Boufleur T.R."/>
            <person name="Ciampi-Guillardi M."/>
            <person name="Sukno S.A."/>
            <person name="Thon M.R."/>
            <person name="Massola Junior N.S."/>
            <person name="Baroncelli R."/>
        </authorList>
    </citation>
    <scope>NUCLEOTIDE SEQUENCE [LARGE SCALE GENOMIC DNA]</scope>
    <source>
        <strain evidence="7 8">LFN0009</strain>
    </source>
</reference>
<feature type="region of interest" description="Disordered" evidence="5">
    <location>
        <begin position="277"/>
        <end position="388"/>
    </location>
</feature>
<dbReference type="Proteomes" id="UP000652219">
    <property type="component" value="Unassembled WGS sequence"/>
</dbReference>
<proteinExistence type="predicted"/>
<dbReference type="InterPro" id="IPR036910">
    <property type="entry name" value="HMG_box_dom_sf"/>
</dbReference>
<keyword evidence="1" id="KW-0805">Transcription regulation</keyword>
<dbReference type="SMART" id="SM00398">
    <property type="entry name" value="HMG"/>
    <property type="match status" value="1"/>
</dbReference>
<dbReference type="FunFam" id="1.10.30.10:FF:000041">
    <property type="entry name" value="HMG box family protein"/>
    <property type="match status" value="1"/>
</dbReference>
<dbReference type="EMBL" id="WIGN01000001">
    <property type="protein sequence ID" value="KAF6821682.1"/>
    <property type="molecule type" value="Genomic_DNA"/>
</dbReference>
<gene>
    <name evidence="7" type="ORF">CSOJ01_00185</name>
</gene>
<feature type="compositionally biased region" description="Low complexity" evidence="5">
    <location>
        <begin position="201"/>
        <end position="214"/>
    </location>
</feature>
<evidence type="ECO:0000256" key="1">
    <source>
        <dbReference type="ARBA" id="ARBA00023015"/>
    </source>
</evidence>
<dbReference type="GO" id="GO:0001228">
    <property type="term" value="F:DNA-binding transcription activator activity, RNA polymerase II-specific"/>
    <property type="evidence" value="ECO:0007669"/>
    <property type="project" value="TreeGrafter"/>
</dbReference>
<dbReference type="GO" id="GO:0005634">
    <property type="term" value="C:nucleus"/>
    <property type="evidence" value="ECO:0007669"/>
    <property type="project" value="UniProtKB-UniRule"/>
</dbReference>
<evidence type="ECO:0000259" key="6">
    <source>
        <dbReference type="PROSITE" id="PS50118"/>
    </source>
</evidence>
<evidence type="ECO:0000313" key="8">
    <source>
        <dbReference type="Proteomes" id="UP000652219"/>
    </source>
</evidence>
<dbReference type="GO" id="GO:0030154">
    <property type="term" value="P:cell differentiation"/>
    <property type="evidence" value="ECO:0007669"/>
    <property type="project" value="TreeGrafter"/>
</dbReference>
<evidence type="ECO:0000256" key="4">
    <source>
        <dbReference type="PROSITE-ProRule" id="PRU00267"/>
    </source>
</evidence>
<name>A0A8H6JY89_9PEZI</name>
<sequence length="682" mass="73910">MTDVISTPRPRRSTSSGGNSAHSAAMERRPSQETDEGPDSVGSGGSGGSGGSTKRTASIDVDEANGSKPRDFSLETGPMGSEGGGKDYICLCTPALKVPRPRNAFILYRQHHQAQVIAQHPGLSNPEISKIIGEQWRVQPDEVKESWKKLAEEEKIRHQRQYPDYRYQPRRGGRPGSRPGSSSGGDSGRCPKCGGRFIAQPRTPSTPFATPTAAKSNMPPHPRDMRGGDSEQLRHALPIGKQPYQYQHGGMRDVEEEYEAMSPSPELKRRRFNAMGHYQAVPSPGPYTGHPLSRQPRSSLSMPSTPPFAGYGPLPGPSALSRSGHGAMAPPPRPHHPGYAGPSRSSAFDESLRLPPLQTQTSPQLNREGDTNDRPSAHSTTGLGIANPRDSYAQSLEAMIMTIPFLSKLKVLQKISPTMAPPGPTSPDIDTRGAIIAVEGADPRQLEQVGTAIHRSLIGLSEIDLKTWSEAPNTPASAMSAEEDTKMSEAASATSSRKSSHSQPSLQSSELFSNYMLTIMKWHEKSREIVKHITTKPGFGPDGHPPSRRASEGELAGARSNAISAPISNKTPIALLPTGFSLTISDRYACMIPISDSYAPVDHWQWMSTLWRGIIGPDLVIYVKSVAEDEASRGAVEFKGPGVMVIRIAQGKSLDEKTERRMCFEVIEWIRGGSFQDGFGRV</sequence>
<feature type="compositionally biased region" description="Basic and acidic residues" evidence="5">
    <location>
        <begin position="221"/>
        <end position="230"/>
    </location>
</feature>
<dbReference type="Pfam" id="PF00505">
    <property type="entry name" value="HMG_box"/>
    <property type="match status" value="1"/>
</dbReference>
<evidence type="ECO:0000256" key="2">
    <source>
        <dbReference type="ARBA" id="ARBA00023125"/>
    </source>
</evidence>
<dbReference type="Gene3D" id="1.10.30.10">
    <property type="entry name" value="High mobility group box domain"/>
    <property type="match status" value="1"/>
</dbReference>
<dbReference type="PANTHER" id="PTHR10270">
    <property type="entry name" value="SOX TRANSCRIPTION FACTOR"/>
    <property type="match status" value="1"/>
</dbReference>
<keyword evidence="3" id="KW-0804">Transcription</keyword>
<organism evidence="7 8">
    <name type="scientific">Colletotrichum sojae</name>
    <dbReference type="NCBI Taxonomy" id="2175907"/>
    <lineage>
        <taxon>Eukaryota</taxon>
        <taxon>Fungi</taxon>
        <taxon>Dikarya</taxon>
        <taxon>Ascomycota</taxon>
        <taxon>Pezizomycotina</taxon>
        <taxon>Sordariomycetes</taxon>
        <taxon>Hypocreomycetidae</taxon>
        <taxon>Glomerellales</taxon>
        <taxon>Glomerellaceae</taxon>
        <taxon>Colletotrichum</taxon>
        <taxon>Colletotrichum orchidearum species complex</taxon>
    </lineage>
</organism>
<dbReference type="GO" id="GO:0000122">
    <property type="term" value="P:negative regulation of transcription by RNA polymerase II"/>
    <property type="evidence" value="ECO:0007669"/>
    <property type="project" value="TreeGrafter"/>
</dbReference>
<evidence type="ECO:0000313" key="7">
    <source>
        <dbReference type="EMBL" id="KAF6821682.1"/>
    </source>
</evidence>
<feature type="region of interest" description="Disordered" evidence="5">
    <location>
        <begin position="159"/>
        <end position="230"/>
    </location>
</feature>
<dbReference type="AlphaFoldDB" id="A0A8H6JY89"/>
<keyword evidence="2 4" id="KW-0238">DNA-binding</keyword>
<keyword evidence="4" id="KW-0539">Nucleus</keyword>
<feature type="compositionally biased region" description="Low complexity" evidence="5">
    <location>
        <begin position="488"/>
        <end position="505"/>
    </location>
</feature>
<keyword evidence="8" id="KW-1185">Reference proteome</keyword>
<dbReference type="PROSITE" id="PS50118">
    <property type="entry name" value="HMG_BOX_2"/>
    <property type="match status" value="1"/>
</dbReference>
<feature type="DNA-binding region" description="HMG box" evidence="4">
    <location>
        <begin position="98"/>
        <end position="166"/>
    </location>
</feature>
<feature type="region of interest" description="Disordered" evidence="5">
    <location>
        <begin position="469"/>
        <end position="505"/>
    </location>
</feature>
<feature type="compositionally biased region" description="Basic and acidic residues" evidence="5">
    <location>
        <begin position="367"/>
        <end position="376"/>
    </location>
</feature>
<dbReference type="SUPFAM" id="SSF47095">
    <property type="entry name" value="HMG-box"/>
    <property type="match status" value="1"/>
</dbReference>
<feature type="region of interest" description="Disordered" evidence="5">
    <location>
        <begin position="1"/>
        <end position="84"/>
    </location>
</feature>
<feature type="compositionally biased region" description="Gly residues" evidence="5">
    <location>
        <begin position="42"/>
        <end position="51"/>
    </location>
</feature>
<dbReference type="InterPro" id="IPR009071">
    <property type="entry name" value="HMG_box_dom"/>
</dbReference>
<dbReference type="InterPro" id="IPR050140">
    <property type="entry name" value="SRY-related_HMG-box_TF-like"/>
</dbReference>
<evidence type="ECO:0000256" key="3">
    <source>
        <dbReference type="ARBA" id="ARBA00023163"/>
    </source>
</evidence>
<evidence type="ECO:0000256" key="5">
    <source>
        <dbReference type="SAM" id="MobiDB-lite"/>
    </source>
</evidence>
<dbReference type="CDD" id="cd01389">
    <property type="entry name" value="HMG-box_ROX1-like"/>
    <property type="match status" value="1"/>
</dbReference>